<organism evidence="2 3">
    <name type="scientific">Carpediemonas membranifera</name>
    <dbReference type="NCBI Taxonomy" id="201153"/>
    <lineage>
        <taxon>Eukaryota</taxon>
        <taxon>Metamonada</taxon>
        <taxon>Carpediemonas-like organisms</taxon>
        <taxon>Carpediemonas</taxon>
    </lineage>
</organism>
<keyword evidence="3" id="KW-1185">Reference proteome</keyword>
<proteinExistence type="predicted"/>
<evidence type="ECO:0000313" key="2">
    <source>
        <dbReference type="EMBL" id="KAG9389737.1"/>
    </source>
</evidence>
<name>A0A8J6E0S8_9EUKA</name>
<dbReference type="EMBL" id="JAHDYR010000067">
    <property type="protein sequence ID" value="KAG9389737.1"/>
    <property type="molecule type" value="Genomic_DNA"/>
</dbReference>
<dbReference type="AlphaFoldDB" id="A0A8J6E0S8"/>
<dbReference type="GO" id="GO:0000175">
    <property type="term" value="F:3'-5'-RNA exonuclease activity"/>
    <property type="evidence" value="ECO:0007669"/>
    <property type="project" value="TreeGrafter"/>
</dbReference>
<dbReference type="Gene3D" id="3.60.10.10">
    <property type="entry name" value="Endonuclease/exonuclease/phosphatase"/>
    <property type="match status" value="1"/>
</dbReference>
<dbReference type="SUPFAM" id="SSF56219">
    <property type="entry name" value="DNase I-like"/>
    <property type="match status" value="1"/>
</dbReference>
<evidence type="ECO:0000313" key="3">
    <source>
        <dbReference type="Proteomes" id="UP000717585"/>
    </source>
</evidence>
<dbReference type="CDD" id="cd09083">
    <property type="entry name" value="EEP-1"/>
    <property type="match status" value="1"/>
</dbReference>
<dbReference type="InterPro" id="IPR005135">
    <property type="entry name" value="Endo/exonuclease/phosphatase"/>
</dbReference>
<gene>
    <name evidence="2" type="ORF">J8273_8411</name>
</gene>
<comment type="caution">
    <text evidence="2">The sequence shown here is derived from an EMBL/GenBank/DDBJ whole genome shotgun (WGS) entry which is preliminary data.</text>
</comment>
<dbReference type="Pfam" id="PF03372">
    <property type="entry name" value="Exo_endo_phos"/>
    <property type="match status" value="1"/>
</dbReference>
<dbReference type="PANTHER" id="PTHR12121">
    <property type="entry name" value="CARBON CATABOLITE REPRESSOR PROTEIN 4"/>
    <property type="match status" value="1"/>
</dbReference>
<dbReference type="InterPro" id="IPR036691">
    <property type="entry name" value="Endo/exonu/phosph_ase_sf"/>
</dbReference>
<evidence type="ECO:0000259" key="1">
    <source>
        <dbReference type="Pfam" id="PF03372"/>
    </source>
</evidence>
<accession>A0A8J6E0S8</accession>
<protein>
    <submittedName>
        <fullName evidence="2">Endo/exonuclease/phosphatase domain-containing protein</fullName>
    </submittedName>
</protein>
<reference evidence="2" key="1">
    <citation type="submission" date="2021-05" db="EMBL/GenBank/DDBJ databases">
        <title>A free-living protist that lacks canonical eukaryotic 1 DNA replication and segregation systems.</title>
        <authorList>
            <person name="Salas-Leiva D.E."/>
            <person name="Tromer E.C."/>
            <person name="Curtis B.A."/>
            <person name="Jerlstrom-Hultqvist J."/>
            <person name="Kolisko M."/>
            <person name="Yi Z."/>
            <person name="Salas-Leiva J.S."/>
            <person name="Gallot-Lavallee L."/>
            <person name="Kops G.J.P.L."/>
            <person name="Archibald J.M."/>
            <person name="Simpson A.G.B."/>
            <person name="Roger A.J."/>
        </authorList>
    </citation>
    <scope>NUCLEOTIDE SEQUENCE</scope>
    <source>
        <strain evidence="2">BICM</strain>
    </source>
</reference>
<dbReference type="PANTHER" id="PTHR12121:SF36">
    <property type="entry name" value="ENDONUCLEASE_EXONUCLEASE_PHOSPHATASE DOMAIN-CONTAINING PROTEIN"/>
    <property type="match status" value="1"/>
</dbReference>
<dbReference type="InterPro" id="IPR050410">
    <property type="entry name" value="CCR4/nocturin_mRNA_transcr"/>
</dbReference>
<sequence>MLAENQTTTIVSFNIRYGTANDGGNKWDRRKELLIRTLQNLSADVVCLQEALQFQIDYVLSQMPMYQAITRGREASGDGEHSTILYNASIMTPRHHGTFWLSEEPETPGSVGWGASLPRICTWAHFFQWATGRAFYCFNTHMDHASSRARLESAHLLVDRIRGRQYRYDPVVLCGDLNATERTAPIMFLQDNLRDVLRESHGPNANLGSFHDFGRQTKPARYDYIFVVNGEKSDVLVRAAEVKDVHIGTFYPSDHHPLMARLQFKFFFPAG</sequence>
<dbReference type="Proteomes" id="UP000717585">
    <property type="component" value="Unassembled WGS sequence"/>
</dbReference>
<feature type="domain" description="Endonuclease/exonuclease/phosphatase" evidence="1">
    <location>
        <begin position="11"/>
        <end position="255"/>
    </location>
</feature>
<dbReference type="OrthoDB" id="276515at2759"/>